<evidence type="ECO:0000313" key="2">
    <source>
        <dbReference type="EMBL" id="MET3594577.1"/>
    </source>
</evidence>
<dbReference type="PANTHER" id="PTHR30461">
    <property type="entry name" value="DNA-INVERTASE FROM LAMBDOID PROPHAGE"/>
    <property type="match status" value="1"/>
</dbReference>
<dbReference type="PANTHER" id="PTHR30461:SF23">
    <property type="entry name" value="DNA RECOMBINASE-RELATED"/>
    <property type="match status" value="1"/>
</dbReference>
<dbReference type="Gene3D" id="3.40.50.1390">
    <property type="entry name" value="Resolvase, N-terminal catalytic domain"/>
    <property type="match status" value="1"/>
</dbReference>
<dbReference type="Proteomes" id="UP001549036">
    <property type="component" value="Unassembled WGS sequence"/>
</dbReference>
<proteinExistence type="predicted"/>
<accession>A0ABV2HWV1</accession>
<feature type="domain" description="Resolvase/invertase-type recombinase catalytic" evidence="1">
    <location>
        <begin position="12"/>
        <end position="96"/>
    </location>
</feature>
<dbReference type="Pfam" id="PF00239">
    <property type="entry name" value="Resolvase"/>
    <property type="match status" value="1"/>
</dbReference>
<dbReference type="SUPFAM" id="SSF53041">
    <property type="entry name" value="Resolvase-like"/>
    <property type="match status" value="1"/>
</dbReference>
<keyword evidence="3" id="KW-1185">Reference proteome</keyword>
<evidence type="ECO:0000313" key="3">
    <source>
        <dbReference type="Proteomes" id="UP001549036"/>
    </source>
</evidence>
<dbReference type="EMBL" id="JBEPLM010000007">
    <property type="protein sequence ID" value="MET3594577.1"/>
    <property type="molecule type" value="Genomic_DNA"/>
</dbReference>
<organism evidence="2 3">
    <name type="scientific">Mesorhizobium shonense</name>
    <dbReference type="NCBI Taxonomy" id="1209948"/>
    <lineage>
        <taxon>Bacteria</taxon>
        <taxon>Pseudomonadati</taxon>
        <taxon>Pseudomonadota</taxon>
        <taxon>Alphaproteobacteria</taxon>
        <taxon>Hyphomicrobiales</taxon>
        <taxon>Phyllobacteriaceae</taxon>
        <taxon>Mesorhizobium</taxon>
    </lineage>
</organism>
<dbReference type="InterPro" id="IPR050639">
    <property type="entry name" value="SSR_resolvase"/>
</dbReference>
<dbReference type="RefSeq" id="WP_354416058.1">
    <property type="nucleotide sequence ID" value="NZ_JBEPLM010000007.1"/>
</dbReference>
<gene>
    <name evidence="2" type="ORF">ABID26_003985</name>
</gene>
<dbReference type="InterPro" id="IPR036162">
    <property type="entry name" value="Resolvase-like_N_sf"/>
</dbReference>
<sequence>MSKITAEHLCRSPIIYIRQSTTYQVANNLESQRRQDGLTERTRQLGWDDVQIVDDDLGRSGAGTARPGFGKLWAAMCEGRVGAVISLEASRLARWP</sequence>
<comment type="caution">
    <text evidence="2">The sequence shown here is derived from an EMBL/GenBank/DDBJ whole genome shotgun (WGS) entry which is preliminary data.</text>
</comment>
<dbReference type="InterPro" id="IPR006119">
    <property type="entry name" value="Resolv_N"/>
</dbReference>
<protein>
    <submittedName>
        <fullName evidence="2">DNA invertase Pin-like site-specific DNA recombinase</fullName>
    </submittedName>
</protein>
<reference evidence="2 3" key="1">
    <citation type="submission" date="2024-06" db="EMBL/GenBank/DDBJ databases">
        <title>Genomic Encyclopedia of Type Strains, Phase IV (KMG-IV): sequencing the most valuable type-strain genomes for metagenomic binning, comparative biology and taxonomic classification.</title>
        <authorList>
            <person name="Goeker M."/>
        </authorList>
    </citation>
    <scope>NUCLEOTIDE SEQUENCE [LARGE SCALE GENOMIC DNA]</scope>
    <source>
        <strain evidence="2 3">DSM 29846</strain>
    </source>
</reference>
<dbReference type="PROSITE" id="PS51736">
    <property type="entry name" value="RECOMBINASES_3"/>
    <property type="match status" value="1"/>
</dbReference>
<name>A0ABV2HWV1_9HYPH</name>
<evidence type="ECO:0000259" key="1">
    <source>
        <dbReference type="PROSITE" id="PS51736"/>
    </source>
</evidence>